<organism evidence="1 2">
    <name type="scientific">Clunio marinus</name>
    <dbReference type="NCBI Taxonomy" id="568069"/>
    <lineage>
        <taxon>Eukaryota</taxon>
        <taxon>Metazoa</taxon>
        <taxon>Ecdysozoa</taxon>
        <taxon>Arthropoda</taxon>
        <taxon>Hexapoda</taxon>
        <taxon>Insecta</taxon>
        <taxon>Pterygota</taxon>
        <taxon>Neoptera</taxon>
        <taxon>Endopterygota</taxon>
        <taxon>Diptera</taxon>
        <taxon>Nematocera</taxon>
        <taxon>Chironomoidea</taxon>
        <taxon>Chironomidae</taxon>
        <taxon>Clunio</taxon>
    </lineage>
</organism>
<proteinExistence type="predicted"/>
<evidence type="ECO:0000313" key="1">
    <source>
        <dbReference type="EMBL" id="CRK98294.1"/>
    </source>
</evidence>
<evidence type="ECO:0000313" key="2">
    <source>
        <dbReference type="Proteomes" id="UP000183832"/>
    </source>
</evidence>
<keyword evidence="2" id="KW-1185">Reference proteome</keyword>
<accession>A0A1J1IGX6</accession>
<reference evidence="1 2" key="1">
    <citation type="submission" date="2015-04" db="EMBL/GenBank/DDBJ databases">
        <authorList>
            <person name="Syromyatnikov M.Y."/>
            <person name="Popov V.N."/>
        </authorList>
    </citation>
    <scope>NUCLEOTIDE SEQUENCE [LARGE SCALE GENOMIC DNA]</scope>
</reference>
<dbReference type="AlphaFoldDB" id="A0A1J1IGX6"/>
<protein>
    <submittedName>
        <fullName evidence="1">CLUMA_CG011656, isoform A</fullName>
    </submittedName>
</protein>
<sequence length="32" mass="3640">MSVSQSIELNGTFAHLCLQSLSKLKEIYKLEE</sequence>
<name>A0A1J1IGX6_9DIPT</name>
<dbReference type="EMBL" id="CVRI01000047">
    <property type="protein sequence ID" value="CRK98294.1"/>
    <property type="molecule type" value="Genomic_DNA"/>
</dbReference>
<feature type="non-terminal residue" evidence="1">
    <location>
        <position position="32"/>
    </location>
</feature>
<gene>
    <name evidence="1" type="ORF">CLUMA_CG011656</name>
</gene>
<dbReference type="Proteomes" id="UP000183832">
    <property type="component" value="Unassembled WGS sequence"/>
</dbReference>